<keyword evidence="8" id="KW-1185">Reference proteome</keyword>
<accession>A0ABY1IKJ2</accession>
<proteinExistence type="predicted"/>
<feature type="region of interest" description="Disordered" evidence="1">
    <location>
        <begin position="296"/>
        <end position="337"/>
    </location>
</feature>
<dbReference type="InterPro" id="IPR045474">
    <property type="entry name" value="GEVED"/>
</dbReference>
<dbReference type="Pfam" id="PF18651">
    <property type="entry name" value="CshA_NR2"/>
    <property type="match status" value="1"/>
</dbReference>
<evidence type="ECO:0000256" key="2">
    <source>
        <dbReference type="SAM" id="Phobius"/>
    </source>
</evidence>
<evidence type="ECO:0000313" key="7">
    <source>
        <dbReference type="EMBL" id="SHJ30865.1"/>
    </source>
</evidence>
<dbReference type="InterPro" id="IPR013783">
    <property type="entry name" value="Ig-like_fold"/>
</dbReference>
<evidence type="ECO:0000259" key="4">
    <source>
        <dbReference type="Pfam" id="PF18651"/>
    </source>
</evidence>
<feature type="domain" description="GEVED" evidence="6">
    <location>
        <begin position="356"/>
        <end position="446"/>
    </location>
</feature>
<dbReference type="InterPro" id="IPR040683">
    <property type="entry name" value="CshA_NR2"/>
</dbReference>
<dbReference type="Pfam" id="PF19403">
    <property type="entry name" value="SpaA_2"/>
    <property type="match status" value="1"/>
</dbReference>
<evidence type="ECO:0000256" key="1">
    <source>
        <dbReference type="SAM" id="MobiDB-lite"/>
    </source>
</evidence>
<feature type="domain" description="SpaA-like prealbumin fold" evidence="3">
    <location>
        <begin position="569"/>
        <end position="651"/>
    </location>
</feature>
<evidence type="ECO:0000259" key="6">
    <source>
        <dbReference type="Pfam" id="PF20009"/>
    </source>
</evidence>
<feature type="domain" description="SpaA-like prealbumin fold" evidence="3">
    <location>
        <begin position="683"/>
        <end position="779"/>
    </location>
</feature>
<organism evidence="7 8">
    <name type="scientific">Actinomyces denticolens</name>
    <dbReference type="NCBI Taxonomy" id="52767"/>
    <lineage>
        <taxon>Bacteria</taxon>
        <taxon>Bacillati</taxon>
        <taxon>Actinomycetota</taxon>
        <taxon>Actinomycetes</taxon>
        <taxon>Actinomycetales</taxon>
        <taxon>Actinomycetaceae</taxon>
        <taxon>Actinomyces</taxon>
    </lineage>
</organism>
<dbReference type="RefSeq" id="WP_077241109.1">
    <property type="nucleotide sequence ID" value="NZ_BDIO01000007.1"/>
</dbReference>
<feature type="compositionally biased region" description="Acidic residues" evidence="1">
    <location>
        <begin position="311"/>
        <end position="325"/>
    </location>
</feature>
<comment type="caution">
    <text evidence="7">The sequence shown here is derived from an EMBL/GenBank/DDBJ whole genome shotgun (WGS) entry which is preliminary data.</text>
</comment>
<feature type="domain" description="SpaA-like prealbumin fold" evidence="5">
    <location>
        <begin position="455"/>
        <end position="537"/>
    </location>
</feature>
<evidence type="ECO:0000259" key="3">
    <source>
        <dbReference type="Pfam" id="PF17802"/>
    </source>
</evidence>
<dbReference type="InterPro" id="IPR045826">
    <property type="entry name" value="SpaA_PFL_dom_2"/>
</dbReference>
<sequence>MRLGYITGAWVGDGLARLYNDSSRYDNGAETDPNWSDKTVDYRKKNVRSNLPIGISNMQGGNYGKSANAYFKLECETYAIQSATKPAKSELDGLPKRRIPMAGMAYADAEASNWSPTAGSRESITVDPIPMDGLPDEDVSFRLLESTRSPGCATSSMGGEYTFPYPSGARRGMQLRPDGLECATWAVRNVGHGPSSVLLMENADGGYVELKGGGVSAMALGVVTYVDYGDAPASYGEAASVFQPTWRGGKPGGTEPADIATSPAPVEASGTWYNFTAAQARGGVAEAGAPRLRLGDVTDAEPSQPTSADASGDDSDGIVNDEDAIGTEGSPGLTVRTSVGADWSTTVRCAGAGATVVGWIDWNRNGAFDDGERSSMNPDGTPTTCDGTQAALTWTVPADAKRSVPGEAGSASTFMRLRITDDSNPDGSPLIPSPTGMTLNGEVEDHGEITVLLPTLTLKKNVVNDSANGSGIAADQWTLTAARGSDQLLSGSGQVAETAVPTGELSLQESSANPAAGGYSSSAWTCYATDSAAGYSSAVVSQEGAGTGTLTVKNHDRITCEITNSAQEGAVTWTKTETDGVTPLGGAVFTLTRTRSDGSQAQSFEVADCVGTCEEASLDRDGRAGRFRLTALWGGYTIVESAAPAGYVKSADRRTGTLDHRSPRTDGVLSLGLGTVTNDRAVGAVTWSKTDAATGGALAGSQWELTAADIPAGTVIADCAAGDCAAQANGGTYFDADPRPGYFKVAGLPADGATRTVTEHRAPAGYALDVTPHSFKITSAADGAPQDCAFPRAFTNGKSPVPALPLTGGMGADMFYLVGAGLAGMAAIAAIIRRRRAR</sequence>
<dbReference type="Proteomes" id="UP000184390">
    <property type="component" value="Unassembled WGS sequence"/>
</dbReference>
<dbReference type="EMBL" id="FQYL01000022">
    <property type="protein sequence ID" value="SHJ30865.1"/>
    <property type="molecule type" value="Genomic_DNA"/>
</dbReference>
<name>A0ABY1IKJ2_9ACTO</name>
<keyword evidence="2" id="KW-0812">Transmembrane</keyword>
<dbReference type="Pfam" id="PF20009">
    <property type="entry name" value="GEVED"/>
    <property type="match status" value="1"/>
</dbReference>
<evidence type="ECO:0000259" key="5">
    <source>
        <dbReference type="Pfam" id="PF19403"/>
    </source>
</evidence>
<dbReference type="Gene3D" id="2.60.40.10">
    <property type="entry name" value="Immunoglobulins"/>
    <property type="match status" value="2"/>
</dbReference>
<dbReference type="InterPro" id="IPR041033">
    <property type="entry name" value="SpaA_PFL_dom_1"/>
</dbReference>
<evidence type="ECO:0008006" key="9">
    <source>
        <dbReference type="Google" id="ProtNLM"/>
    </source>
</evidence>
<protein>
    <recommendedName>
        <fullName evidence="9">LPXTG-motif cell wall anchor domain-containing protein</fullName>
    </recommendedName>
</protein>
<keyword evidence="2" id="KW-0472">Membrane</keyword>
<keyword evidence="2" id="KW-1133">Transmembrane helix</keyword>
<evidence type="ECO:0000313" key="8">
    <source>
        <dbReference type="Proteomes" id="UP000184390"/>
    </source>
</evidence>
<feature type="domain" description="Surface adhesin CshA non-repetitive" evidence="4">
    <location>
        <begin position="4"/>
        <end position="223"/>
    </location>
</feature>
<reference evidence="7 8" key="1">
    <citation type="submission" date="2016-11" db="EMBL/GenBank/DDBJ databases">
        <authorList>
            <person name="Varghese N."/>
            <person name="Submissions S."/>
        </authorList>
    </citation>
    <scope>NUCLEOTIDE SEQUENCE [LARGE SCALE GENOMIC DNA]</scope>
    <source>
        <strain evidence="7 8">PA</strain>
    </source>
</reference>
<gene>
    <name evidence="7" type="ORF">SAMN05216246_1225</name>
</gene>
<feature type="transmembrane region" description="Helical" evidence="2">
    <location>
        <begin position="814"/>
        <end position="832"/>
    </location>
</feature>
<dbReference type="Pfam" id="PF17802">
    <property type="entry name" value="SpaA"/>
    <property type="match status" value="2"/>
</dbReference>